<proteinExistence type="inferred from homology"/>
<comment type="subcellular location">
    <subcellularLocation>
        <location evidence="5">Secreted</location>
    </subcellularLocation>
    <subcellularLocation>
        <location evidence="5">Bacterial flagellum</location>
    </subcellularLocation>
</comment>
<comment type="function">
    <text evidence="5">Required for morphogenesis and for the elongation of the flagellar filament by facilitating polymerization of the flagellin monomers at the tip of growing filament. Forms a capping structure, which prevents flagellin subunits (transported through the central channel of the flagellum) from leaking out without polymerization at the distal end.</text>
</comment>
<dbReference type="Pfam" id="PF02465">
    <property type="entry name" value="FliD_N"/>
    <property type="match status" value="1"/>
</dbReference>
<comment type="caution">
    <text evidence="8">The sequence shown here is derived from an EMBL/GenBank/DDBJ whole genome shotgun (WGS) entry which is preliminary data.</text>
</comment>
<accession>A0ABT8EL93</accession>
<comment type="subunit">
    <text evidence="2 5">Homopentamer.</text>
</comment>
<evidence type="ECO:0000256" key="4">
    <source>
        <dbReference type="ARBA" id="ARBA00023143"/>
    </source>
</evidence>
<dbReference type="Proteomes" id="UP001168613">
    <property type="component" value="Unassembled WGS sequence"/>
</dbReference>
<evidence type="ECO:0000256" key="1">
    <source>
        <dbReference type="ARBA" id="ARBA00009764"/>
    </source>
</evidence>
<evidence type="ECO:0000256" key="2">
    <source>
        <dbReference type="ARBA" id="ARBA00011255"/>
    </source>
</evidence>
<keyword evidence="9" id="KW-1185">Reference proteome</keyword>
<protein>
    <recommendedName>
        <fullName evidence="5">Flagellar hook-associated protein 2</fullName>
        <shortName evidence="5">HAP2</shortName>
    </recommendedName>
    <alternativeName>
        <fullName evidence="5">Flagellar cap protein</fullName>
    </alternativeName>
</protein>
<evidence type="ECO:0000256" key="5">
    <source>
        <dbReference type="RuleBase" id="RU362066"/>
    </source>
</evidence>
<evidence type="ECO:0000313" key="9">
    <source>
        <dbReference type="Proteomes" id="UP001168613"/>
    </source>
</evidence>
<keyword evidence="3" id="KW-0175">Coiled coil</keyword>
<evidence type="ECO:0000259" key="6">
    <source>
        <dbReference type="Pfam" id="PF02465"/>
    </source>
</evidence>
<comment type="similarity">
    <text evidence="1 5">Belongs to the FliD family.</text>
</comment>
<keyword evidence="8" id="KW-0966">Cell projection</keyword>
<evidence type="ECO:0000313" key="8">
    <source>
        <dbReference type="EMBL" id="MDN4122055.1"/>
    </source>
</evidence>
<dbReference type="Pfam" id="PF07195">
    <property type="entry name" value="FliD_C"/>
    <property type="match status" value="1"/>
</dbReference>
<name>A0ABT8EL93_9BURK</name>
<evidence type="ECO:0000259" key="7">
    <source>
        <dbReference type="Pfam" id="PF07195"/>
    </source>
</evidence>
<feature type="domain" description="Flagellar hook-associated protein 2 C-terminal" evidence="7">
    <location>
        <begin position="220"/>
        <end position="440"/>
    </location>
</feature>
<keyword evidence="4 5" id="KW-0975">Bacterial flagellum</keyword>
<evidence type="ECO:0000256" key="3">
    <source>
        <dbReference type="ARBA" id="ARBA00023054"/>
    </source>
</evidence>
<reference evidence="8" key="1">
    <citation type="submission" date="2021-11" db="EMBL/GenBank/DDBJ databases">
        <title>Draft genome sequence of Alcaligenes endophyticus type strain CCUG 75668T.</title>
        <authorList>
            <person name="Salva-Serra F."/>
            <person name="Duran R.E."/>
            <person name="Seeger M."/>
            <person name="Moore E.R.B."/>
            <person name="Jaen-Luchoro D."/>
        </authorList>
    </citation>
    <scope>NUCLEOTIDE SEQUENCE</scope>
    <source>
        <strain evidence="8">CCUG 75668</strain>
    </source>
</reference>
<dbReference type="PANTHER" id="PTHR30288:SF0">
    <property type="entry name" value="FLAGELLAR HOOK-ASSOCIATED PROTEIN 2"/>
    <property type="match status" value="1"/>
</dbReference>
<keyword evidence="8" id="KW-0969">Cilium</keyword>
<dbReference type="PANTHER" id="PTHR30288">
    <property type="entry name" value="FLAGELLAR CAP/ASSEMBLY PROTEIN FLID"/>
    <property type="match status" value="1"/>
</dbReference>
<gene>
    <name evidence="8" type="primary">fliD</name>
    <name evidence="8" type="ORF">LMS43_12220</name>
</gene>
<dbReference type="InterPro" id="IPR040026">
    <property type="entry name" value="FliD"/>
</dbReference>
<keyword evidence="8" id="KW-0282">Flagellum</keyword>
<dbReference type="EMBL" id="JAJHNU010000003">
    <property type="protein sequence ID" value="MDN4122055.1"/>
    <property type="molecule type" value="Genomic_DNA"/>
</dbReference>
<dbReference type="RefSeq" id="WP_266122941.1">
    <property type="nucleotide sequence ID" value="NZ_JAJHNU010000003.1"/>
</dbReference>
<feature type="domain" description="Flagellar hook-associated protein 2 N-terminal" evidence="6">
    <location>
        <begin position="10"/>
        <end position="105"/>
    </location>
</feature>
<keyword evidence="5" id="KW-0964">Secreted</keyword>
<dbReference type="InterPro" id="IPR010809">
    <property type="entry name" value="FliD_C"/>
</dbReference>
<sequence length="461" mass="49340">MAISSIGIGSGLKVDDILSELRKVENQSLQLVQNRQIENTQRISAYSKLKSTIENLQKAGKALNNPDTYGAVKVSSSNELVSATGTAKASPGKYTLNIESIATSQTLLAKGQESRTEAIGSNGSITITLADGKAHTIDLEGKDTSLEGIMRAINADNKAGVSATLINDGGSQPHRLLLTANDTGSQASVASIQVQGNEALAQFLDFSDSEPNVAISATAAKNAVITINDIPITQQGNVLKDTIEGLSIDISKGKIGEQTTLTVSRDDSAASKAIKDFVTAYNTLNATTRELTRYDVDAQKGAALTGDSMVRRVQSSMHQALGFATNEGDIRTLSQLGIKTDPNTGEMSIDDEKLSAGIRDHLEDVKRLFAGENALGARLDEAGKLYTKKGGFIDNAIEGATRTDKLLQDQYESTELHINTRLEAYRKQFSQLDTMMTQMQGISSYLTQQLSMLSNLNNSNK</sequence>
<dbReference type="InterPro" id="IPR003481">
    <property type="entry name" value="FliD_N"/>
</dbReference>
<organism evidence="8 9">
    <name type="scientific">Alcaligenes endophyticus</name>
    <dbReference type="NCBI Taxonomy" id="1929088"/>
    <lineage>
        <taxon>Bacteria</taxon>
        <taxon>Pseudomonadati</taxon>
        <taxon>Pseudomonadota</taxon>
        <taxon>Betaproteobacteria</taxon>
        <taxon>Burkholderiales</taxon>
        <taxon>Alcaligenaceae</taxon>
        <taxon>Alcaligenes</taxon>
    </lineage>
</organism>